<evidence type="ECO:0000313" key="2">
    <source>
        <dbReference type="Proteomes" id="UP000324222"/>
    </source>
</evidence>
<keyword evidence="2" id="KW-1185">Reference proteome</keyword>
<dbReference type="OrthoDB" id="6381704at2759"/>
<reference evidence="1 2" key="1">
    <citation type="submission" date="2019-05" db="EMBL/GenBank/DDBJ databases">
        <title>Another draft genome of Portunus trituberculatus and its Hox gene families provides insights of decapod evolution.</title>
        <authorList>
            <person name="Jeong J.-H."/>
            <person name="Song I."/>
            <person name="Kim S."/>
            <person name="Choi T."/>
            <person name="Kim D."/>
            <person name="Ryu S."/>
            <person name="Kim W."/>
        </authorList>
    </citation>
    <scope>NUCLEOTIDE SEQUENCE [LARGE SCALE GENOMIC DNA]</scope>
    <source>
        <tissue evidence="1">Muscle</tissue>
    </source>
</reference>
<dbReference type="EMBL" id="VSRR010002029">
    <property type="protein sequence ID" value="MPC29183.1"/>
    <property type="molecule type" value="Genomic_DNA"/>
</dbReference>
<gene>
    <name evidence="1" type="primary">Pnpla2</name>
    <name evidence="1" type="ORF">E2C01_022404</name>
</gene>
<accession>A0A5B7E7L7</accession>
<dbReference type="PROSITE" id="PS51257">
    <property type="entry name" value="PROKAR_LIPOPROTEIN"/>
    <property type="match status" value="1"/>
</dbReference>
<protein>
    <submittedName>
        <fullName evidence="1">Patatin-like phospholipase domain-containing protein 2</fullName>
    </submittedName>
</protein>
<evidence type="ECO:0000313" key="1">
    <source>
        <dbReference type="EMBL" id="MPC29183.1"/>
    </source>
</evidence>
<comment type="caution">
    <text evidence="1">The sequence shown here is derived from an EMBL/GenBank/DDBJ whole genome shotgun (WGS) entry which is preliminary data.</text>
</comment>
<proteinExistence type="predicted"/>
<sequence>MFLNKVDADLLQKSFGHVHPASTACTRAVRKYSLQKLNVVRKSIIETAKASREYILGAFNPFFPLEEPLLRSLLELLPEDAHIRASGRLYLSLTRATTLTNEV</sequence>
<dbReference type="Proteomes" id="UP000324222">
    <property type="component" value="Unassembled WGS sequence"/>
</dbReference>
<name>A0A5B7E7L7_PORTR</name>
<organism evidence="1 2">
    <name type="scientific">Portunus trituberculatus</name>
    <name type="common">Swimming crab</name>
    <name type="synonym">Neptunus trituberculatus</name>
    <dbReference type="NCBI Taxonomy" id="210409"/>
    <lineage>
        <taxon>Eukaryota</taxon>
        <taxon>Metazoa</taxon>
        <taxon>Ecdysozoa</taxon>
        <taxon>Arthropoda</taxon>
        <taxon>Crustacea</taxon>
        <taxon>Multicrustacea</taxon>
        <taxon>Malacostraca</taxon>
        <taxon>Eumalacostraca</taxon>
        <taxon>Eucarida</taxon>
        <taxon>Decapoda</taxon>
        <taxon>Pleocyemata</taxon>
        <taxon>Brachyura</taxon>
        <taxon>Eubrachyura</taxon>
        <taxon>Portunoidea</taxon>
        <taxon>Portunidae</taxon>
        <taxon>Portuninae</taxon>
        <taxon>Portunus</taxon>
    </lineage>
</organism>
<dbReference type="AlphaFoldDB" id="A0A5B7E7L7"/>